<dbReference type="EMBL" id="DS270676">
    <property type="protein sequence ID" value="EFO96486.1"/>
    <property type="molecule type" value="Genomic_DNA"/>
</dbReference>
<dbReference type="InterPro" id="IPR027417">
    <property type="entry name" value="P-loop_NTPase"/>
</dbReference>
<keyword evidence="1" id="KW-1133">Transmembrane helix</keyword>
<dbReference type="Pfam" id="PF03237">
    <property type="entry name" value="Terminase_6N"/>
    <property type="match status" value="1"/>
</dbReference>
<dbReference type="AlphaFoldDB" id="E3NUT6"/>
<dbReference type="eggNOG" id="ENOG502TJRE">
    <property type="taxonomic scope" value="Eukaryota"/>
</dbReference>
<proteinExistence type="predicted"/>
<evidence type="ECO:0000256" key="1">
    <source>
        <dbReference type="SAM" id="Phobius"/>
    </source>
</evidence>
<accession>E3NUT6</accession>
<keyword evidence="1" id="KW-0812">Transmembrane</keyword>
<dbReference type="HOGENOM" id="CLU_030716_0_0_1"/>
<dbReference type="Gene3D" id="3.40.50.300">
    <property type="entry name" value="P-loop containing nucleotide triphosphate hydrolases"/>
    <property type="match status" value="1"/>
</dbReference>
<sequence length="411" mass="44697">MPPTPRTKTGTKKLSEVAKHLVLPSGIVSTGWPAVRDQCRKMGVRHDEWQAGLGRAMLAKRASGLYAAGIGGIIISICRQVGKTFTIGSIIFALCIIFPKLTVIWTAHHSRTSNETFESLQGFAQKRKVAPHIRQIRRVNGQQQITFKNGSRIMFGARESGFGRGFAGVDVVVADEAQILGNKALEDMVPATNASKNPLIILMGTPPRPVDPGEAFRTRRNEAIELKKLAAAGEDTESDMLYVELGADPDADLDDWDQVAKANPSYPHRTPREAILRNRKNLADDDSYRREGLGIWDDDRDTAKGIPTKLWTDSAVDEPLDGAPAYGVSFSASGVRMALAAATVEGEWAFLEQLDADEGALEDGMKSLAAWFAKKDEAGHARWRRSRGIAIAGSAHAPALKQLLRQQGVPG</sequence>
<dbReference type="Proteomes" id="UP000008281">
    <property type="component" value="Unassembled WGS sequence"/>
</dbReference>
<name>E3NUT6_CAERE</name>
<dbReference type="SUPFAM" id="SSF52540">
    <property type="entry name" value="P-loop containing nucleoside triphosphate hydrolases"/>
    <property type="match status" value="1"/>
</dbReference>
<feature type="transmembrane region" description="Helical" evidence="1">
    <location>
        <begin position="88"/>
        <end position="107"/>
    </location>
</feature>
<reference evidence="2" key="1">
    <citation type="submission" date="2007-07" db="EMBL/GenBank/DDBJ databases">
        <title>PCAP assembly of the Caenorhabditis remanei genome.</title>
        <authorList>
            <consortium name="The Caenorhabditis remanei Sequencing Consortium"/>
            <person name="Wilson R.K."/>
        </authorList>
    </citation>
    <scope>NUCLEOTIDE SEQUENCE [LARGE SCALE GENOMIC DNA]</scope>
    <source>
        <strain evidence="2">PB4641</strain>
    </source>
</reference>
<keyword evidence="1" id="KW-0472">Membrane</keyword>
<evidence type="ECO:0000313" key="2">
    <source>
        <dbReference type="EMBL" id="EFO96486.1"/>
    </source>
</evidence>
<keyword evidence="3" id="KW-1185">Reference proteome</keyword>
<organism evidence="3">
    <name type="scientific">Caenorhabditis remanei</name>
    <name type="common">Caenorhabditis vulgaris</name>
    <dbReference type="NCBI Taxonomy" id="31234"/>
    <lineage>
        <taxon>Eukaryota</taxon>
        <taxon>Metazoa</taxon>
        <taxon>Ecdysozoa</taxon>
        <taxon>Nematoda</taxon>
        <taxon>Chromadorea</taxon>
        <taxon>Rhabditida</taxon>
        <taxon>Rhabditina</taxon>
        <taxon>Rhabditomorpha</taxon>
        <taxon>Rhabditoidea</taxon>
        <taxon>Rhabditidae</taxon>
        <taxon>Peloderinae</taxon>
        <taxon>Caenorhabditis</taxon>
    </lineage>
</organism>
<evidence type="ECO:0000313" key="3">
    <source>
        <dbReference type="Proteomes" id="UP000008281"/>
    </source>
</evidence>
<protein>
    <submittedName>
        <fullName evidence="2">Uncharacterized protein</fullName>
    </submittedName>
</protein>
<dbReference type="InParanoid" id="E3NUT6"/>
<gene>
    <name evidence="2" type="ORF">CRE_16583</name>
</gene>